<evidence type="ECO:0000313" key="2">
    <source>
        <dbReference type="Proteomes" id="UP001246858"/>
    </source>
</evidence>
<name>A0ACC6L4W8_9SPHI</name>
<accession>A0ACC6L4W8</accession>
<keyword evidence="2" id="KW-1185">Reference proteome</keyword>
<sequence length="192" mass="22268">MVTYSALSDQELTSLLRAGDGIAYTEIYQRYKRLLYLFAFKRLGDREEVKDIVHEIFTALWYNKEQLNLSYSLNTYLHSSVRNKIVDVIARKQVSARYVETFNAYRASGQSTTDHLIRQKELAALIEKEIEALPVKMRQVFELSRNSNYSRKQIAEELGLSEETVKSHMHHAMKILKVKLGPLLVLALFIQP</sequence>
<reference evidence="1" key="1">
    <citation type="submission" date="2023-07" db="EMBL/GenBank/DDBJ databases">
        <title>Sorghum-associated microbial communities from plants grown in Nebraska, USA.</title>
        <authorList>
            <person name="Schachtman D."/>
        </authorList>
    </citation>
    <scope>NUCLEOTIDE SEQUENCE</scope>
    <source>
        <strain evidence="1">2697</strain>
    </source>
</reference>
<comment type="caution">
    <text evidence="1">The sequence shown here is derived from an EMBL/GenBank/DDBJ whole genome shotgun (WGS) entry which is preliminary data.</text>
</comment>
<gene>
    <name evidence="1" type="ORF">J2X78_005047</name>
</gene>
<protein>
    <submittedName>
        <fullName evidence="1">RNA polymerase sigma-70 factor (ECF subfamily)</fullName>
    </submittedName>
</protein>
<organism evidence="1 2">
    <name type="scientific">Pedobacter africanus</name>
    <dbReference type="NCBI Taxonomy" id="151894"/>
    <lineage>
        <taxon>Bacteria</taxon>
        <taxon>Pseudomonadati</taxon>
        <taxon>Bacteroidota</taxon>
        <taxon>Sphingobacteriia</taxon>
        <taxon>Sphingobacteriales</taxon>
        <taxon>Sphingobacteriaceae</taxon>
        <taxon>Pedobacter</taxon>
    </lineage>
</organism>
<proteinExistence type="predicted"/>
<dbReference type="Proteomes" id="UP001246858">
    <property type="component" value="Unassembled WGS sequence"/>
</dbReference>
<evidence type="ECO:0000313" key="1">
    <source>
        <dbReference type="EMBL" id="MDR6786452.1"/>
    </source>
</evidence>
<dbReference type="EMBL" id="JAVDTF010000007">
    <property type="protein sequence ID" value="MDR6786452.1"/>
    <property type="molecule type" value="Genomic_DNA"/>
</dbReference>